<evidence type="ECO:0000256" key="2">
    <source>
        <dbReference type="PROSITE-ProRule" id="PRU00708"/>
    </source>
</evidence>
<dbReference type="Gene3D" id="1.25.40.10">
    <property type="entry name" value="Tetratricopeptide repeat domain"/>
    <property type="match status" value="4"/>
</dbReference>
<feature type="repeat" description="PPR" evidence="2">
    <location>
        <begin position="376"/>
        <end position="410"/>
    </location>
</feature>
<keyword evidence="4" id="KW-1185">Reference proteome</keyword>
<dbReference type="InterPro" id="IPR046960">
    <property type="entry name" value="PPR_At4g14850-like_plant"/>
</dbReference>
<dbReference type="Pfam" id="PF01535">
    <property type="entry name" value="PPR"/>
    <property type="match status" value="5"/>
</dbReference>
<feature type="repeat" description="PPR" evidence="2">
    <location>
        <begin position="275"/>
        <end position="309"/>
    </location>
</feature>
<evidence type="ECO:0000313" key="4">
    <source>
        <dbReference type="Proteomes" id="UP000652761"/>
    </source>
</evidence>
<dbReference type="InterPro" id="IPR011990">
    <property type="entry name" value="TPR-like_helical_dom_sf"/>
</dbReference>
<dbReference type="EMBL" id="NMUH01000681">
    <property type="protein sequence ID" value="MQL83194.1"/>
    <property type="molecule type" value="Genomic_DNA"/>
</dbReference>
<reference evidence="3" key="1">
    <citation type="submission" date="2017-07" db="EMBL/GenBank/DDBJ databases">
        <title>Taro Niue Genome Assembly and Annotation.</title>
        <authorList>
            <person name="Atibalentja N."/>
            <person name="Keating K."/>
            <person name="Fields C.J."/>
        </authorList>
    </citation>
    <scope>NUCLEOTIDE SEQUENCE</scope>
    <source>
        <strain evidence="3">Niue_2</strain>
        <tissue evidence="3">Leaf</tissue>
    </source>
</reference>
<organism evidence="3 4">
    <name type="scientific">Colocasia esculenta</name>
    <name type="common">Wild taro</name>
    <name type="synonym">Arum esculentum</name>
    <dbReference type="NCBI Taxonomy" id="4460"/>
    <lineage>
        <taxon>Eukaryota</taxon>
        <taxon>Viridiplantae</taxon>
        <taxon>Streptophyta</taxon>
        <taxon>Embryophyta</taxon>
        <taxon>Tracheophyta</taxon>
        <taxon>Spermatophyta</taxon>
        <taxon>Magnoliopsida</taxon>
        <taxon>Liliopsida</taxon>
        <taxon>Araceae</taxon>
        <taxon>Aroideae</taxon>
        <taxon>Colocasieae</taxon>
        <taxon>Colocasia</taxon>
    </lineage>
</organism>
<protein>
    <recommendedName>
        <fullName evidence="5">Pentatricopeptide repeat-containing protein</fullName>
    </recommendedName>
</protein>
<dbReference type="PANTHER" id="PTHR47926:SF526">
    <property type="entry name" value="PENTACOTRIPEPTIDE-REPEAT REGION OF PRORP DOMAIN-CONTAINING PROTEIN"/>
    <property type="match status" value="1"/>
</dbReference>
<gene>
    <name evidence="3" type="ORF">Taro_015685</name>
</gene>
<dbReference type="NCBIfam" id="TIGR00756">
    <property type="entry name" value="PPR"/>
    <property type="match status" value="4"/>
</dbReference>
<proteinExistence type="predicted"/>
<dbReference type="FunFam" id="1.25.40.10:FF:000184">
    <property type="entry name" value="Pentatricopeptide repeat-containing protein, chloroplastic"/>
    <property type="match status" value="1"/>
</dbReference>
<dbReference type="Pfam" id="PF13041">
    <property type="entry name" value="PPR_2"/>
    <property type="match status" value="3"/>
</dbReference>
<evidence type="ECO:0000256" key="1">
    <source>
        <dbReference type="ARBA" id="ARBA00022737"/>
    </source>
</evidence>
<dbReference type="InterPro" id="IPR002885">
    <property type="entry name" value="PPR_rpt"/>
</dbReference>
<dbReference type="SUPFAM" id="SSF48452">
    <property type="entry name" value="TPR-like"/>
    <property type="match status" value="1"/>
</dbReference>
<feature type="repeat" description="PPR" evidence="2">
    <location>
        <begin position="69"/>
        <end position="103"/>
    </location>
</feature>
<dbReference type="PANTHER" id="PTHR47926">
    <property type="entry name" value="PENTATRICOPEPTIDE REPEAT-CONTAINING PROTEIN"/>
    <property type="match status" value="1"/>
</dbReference>
<dbReference type="FunFam" id="1.25.40.10:FF:000470">
    <property type="entry name" value="Pentatricopeptide repeat-containing protein At5g66520"/>
    <property type="match status" value="1"/>
</dbReference>
<evidence type="ECO:0008006" key="5">
    <source>
        <dbReference type="Google" id="ProtNLM"/>
    </source>
</evidence>
<dbReference type="Pfam" id="PF20431">
    <property type="entry name" value="E_motif"/>
    <property type="match status" value="1"/>
</dbReference>
<dbReference type="GO" id="GO:0003723">
    <property type="term" value="F:RNA binding"/>
    <property type="evidence" value="ECO:0007669"/>
    <property type="project" value="InterPro"/>
</dbReference>
<sequence>MVVGRDAVVALLEACRSMRQLKQLHAHMVTTALSRDVVPLSRLLDFCTDPAAGDLDYGRSVFLRVECPSVYIWNSIIRGFSCSERPEDALRLYRDMQRRGYRPDHFTFPFVFRSCAAVSNRPLGRCVHSRVVRTGYESDLYVSSSLIHAYVGCGDVESAEALFEKASQRNVVAWTTMIAGYVNVDRPGDAVRLFKEMFVAGVQANEVTMVNVLAACAQSRDLDTGRWVHRQLHRIGSCDLIQSNVILGTAIIDMYARCGSLVTARELFDRMTQRNKTSWNAMISAYNQYERPDKVAELYSDMRKSGLQPDKVTLLGLLGACAQRGDWRRGQGVHAHIEKANGGHDIALQTTLLDMYSKTGDTQSALRLFSRLERRDVVAWTSMVIGLAMHGHGQEALNVFQAMQEDGVAPDGVAFIGVLSACRHSGLVEEGRRYFDEMRSVRSIIPTLQHYCCMVDLLSRAGRLSEAESFVGSMPVRPSMAVWGAMLSGCRIYGDMEVAERLENKIVELNPASSGVYILLSNVYAGGGRWGGVGWARASIWNNKVEKTVGYSRIEA</sequence>
<dbReference type="FunFam" id="1.25.40.10:FF:000031">
    <property type="entry name" value="Pentatricopeptide repeat-containing protein mitochondrial"/>
    <property type="match status" value="1"/>
</dbReference>
<evidence type="ECO:0000313" key="3">
    <source>
        <dbReference type="EMBL" id="MQL83194.1"/>
    </source>
</evidence>
<dbReference type="PROSITE" id="PS51375">
    <property type="entry name" value="PPR"/>
    <property type="match status" value="4"/>
</dbReference>
<name>A0A843UMX2_COLES</name>
<dbReference type="InterPro" id="IPR046848">
    <property type="entry name" value="E_motif"/>
</dbReference>
<dbReference type="GO" id="GO:0009451">
    <property type="term" value="P:RNA modification"/>
    <property type="evidence" value="ECO:0007669"/>
    <property type="project" value="InterPro"/>
</dbReference>
<dbReference type="SMR" id="A0A843UMX2"/>
<keyword evidence="1" id="KW-0677">Repeat</keyword>
<dbReference type="Proteomes" id="UP000652761">
    <property type="component" value="Unassembled WGS sequence"/>
</dbReference>
<accession>A0A843UMX2</accession>
<dbReference type="OrthoDB" id="185373at2759"/>
<feature type="repeat" description="PPR" evidence="2">
    <location>
        <begin position="170"/>
        <end position="204"/>
    </location>
</feature>
<comment type="caution">
    <text evidence="3">The sequence shown here is derived from an EMBL/GenBank/DDBJ whole genome shotgun (WGS) entry which is preliminary data.</text>
</comment>
<dbReference type="AlphaFoldDB" id="A0A843UMX2"/>